<evidence type="ECO:0000259" key="2">
    <source>
        <dbReference type="PROSITE" id="PS51176"/>
    </source>
</evidence>
<dbReference type="Pfam" id="PF02153">
    <property type="entry name" value="PDH_N"/>
    <property type="match status" value="1"/>
</dbReference>
<reference evidence="3 4" key="1">
    <citation type="submission" date="2022-03" db="EMBL/GenBank/DDBJ databases">
        <title>Metagenome-assembled genomes from swine fecal metagenomes.</title>
        <authorList>
            <person name="Holman D.B."/>
            <person name="Kommadath A."/>
        </authorList>
    </citation>
    <scope>NUCLEOTIDE SEQUENCE [LARGE SCALE GENOMIC DNA]</scope>
    <source>
        <strain evidence="3">SUG147</strain>
    </source>
</reference>
<organism evidence="3 4">
    <name type="scientific">Candidatus Colimorpha enterica</name>
    <dbReference type="NCBI Taxonomy" id="3083063"/>
    <lineage>
        <taxon>Bacteria</taxon>
        <taxon>Pseudomonadati</taxon>
        <taxon>Bacteroidota</taxon>
        <taxon>Bacteroidia</taxon>
        <taxon>Bacteroidales</taxon>
        <taxon>Candidatus Colimorpha</taxon>
    </lineage>
</organism>
<evidence type="ECO:0000256" key="1">
    <source>
        <dbReference type="ARBA" id="ARBA00023002"/>
    </source>
</evidence>
<dbReference type="GO" id="GO:0006571">
    <property type="term" value="P:tyrosine biosynthetic process"/>
    <property type="evidence" value="ECO:0007669"/>
    <property type="project" value="InterPro"/>
</dbReference>
<comment type="caution">
    <text evidence="3">The sequence shown here is derived from an EMBL/GenBank/DDBJ whole genome shotgun (WGS) entry which is preliminary data.</text>
</comment>
<dbReference type="InterPro" id="IPR036291">
    <property type="entry name" value="NAD(P)-bd_dom_sf"/>
</dbReference>
<dbReference type="InterPro" id="IPR046826">
    <property type="entry name" value="PDH_N"/>
</dbReference>
<dbReference type="Gene3D" id="3.40.50.720">
    <property type="entry name" value="NAD(P)-binding Rossmann-like Domain"/>
    <property type="match status" value="1"/>
</dbReference>
<evidence type="ECO:0000313" key="4">
    <source>
        <dbReference type="Proteomes" id="UP001139365"/>
    </source>
</evidence>
<dbReference type="PROSITE" id="PS51176">
    <property type="entry name" value="PDH_ADH"/>
    <property type="match status" value="1"/>
</dbReference>
<dbReference type="SUPFAM" id="SSF48179">
    <property type="entry name" value="6-phosphogluconate dehydrogenase C-terminal domain-like"/>
    <property type="match status" value="1"/>
</dbReference>
<dbReference type="AlphaFoldDB" id="A0AAE3K0K9"/>
<dbReference type="PANTHER" id="PTHR21363:SF0">
    <property type="entry name" value="PREPHENATE DEHYDROGENASE [NADP(+)]"/>
    <property type="match status" value="1"/>
</dbReference>
<dbReference type="GO" id="GO:0070403">
    <property type="term" value="F:NAD+ binding"/>
    <property type="evidence" value="ECO:0007669"/>
    <property type="project" value="InterPro"/>
</dbReference>
<feature type="domain" description="Prephenate/arogenate dehydrogenase" evidence="2">
    <location>
        <begin position="6"/>
        <end position="285"/>
    </location>
</feature>
<dbReference type="Gene3D" id="1.10.3660.10">
    <property type="entry name" value="6-phosphogluconate dehydrogenase C-terminal like domain"/>
    <property type="match status" value="1"/>
</dbReference>
<dbReference type="SUPFAM" id="SSF51735">
    <property type="entry name" value="NAD(P)-binding Rossmann-fold domains"/>
    <property type="match status" value="1"/>
</dbReference>
<dbReference type="Pfam" id="PF20463">
    <property type="entry name" value="PDH_C"/>
    <property type="match status" value="1"/>
</dbReference>
<evidence type="ECO:0000313" key="3">
    <source>
        <dbReference type="EMBL" id="MCI5756060.1"/>
    </source>
</evidence>
<dbReference type="GO" id="GO:0004665">
    <property type="term" value="F:prephenate dehydrogenase (NADP+) activity"/>
    <property type="evidence" value="ECO:0007669"/>
    <property type="project" value="InterPro"/>
</dbReference>
<sequence>MIPGRNRILIVGLGLMGGSYAIALKKKNYSVGCITLDRDSVDYALENGIIDYGTTEVDPEIIAGADVIVFALYPHVFVDWIEKNQKYFRPGTVITDVTGVKSAIVYRIQSMLRPDVEFIAAHPMTGREVYGVRNSTDRSFCEANYIVTPTEKNTQGAIELAKELGRDMGFARIVELTPEKHDEVIAFVSQLAHCIAITLMTCNGLERLEDFTGNSFRDLTRIAHINENMWSELFLLNKKALLNEMELFTRQFEKLKRSIADGDLDTMKDIMRRSTERRDAFDADK</sequence>
<gene>
    <name evidence="3" type="ORF">MR241_07180</name>
</gene>
<dbReference type="EMBL" id="JALEMU010000116">
    <property type="protein sequence ID" value="MCI5756060.1"/>
    <property type="molecule type" value="Genomic_DNA"/>
</dbReference>
<protein>
    <submittedName>
        <fullName evidence="3">Prephenate dehydrogenase</fullName>
    </submittedName>
</protein>
<dbReference type="InterPro" id="IPR046825">
    <property type="entry name" value="PDH_C"/>
</dbReference>
<dbReference type="InterPro" id="IPR003099">
    <property type="entry name" value="Prephen_DH"/>
</dbReference>
<name>A0AAE3K0K9_9BACT</name>
<dbReference type="InterPro" id="IPR050812">
    <property type="entry name" value="Preph/Arog_dehydrog"/>
</dbReference>
<proteinExistence type="predicted"/>
<dbReference type="Proteomes" id="UP001139365">
    <property type="component" value="Unassembled WGS sequence"/>
</dbReference>
<dbReference type="InterPro" id="IPR008927">
    <property type="entry name" value="6-PGluconate_DH-like_C_sf"/>
</dbReference>
<accession>A0AAE3K0K9</accession>
<dbReference type="GO" id="GO:0008977">
    <property type="term" value="F:prephenate dehydrogenase (NAD+) activity"/>
    <property type="evidence" value="ECO:0007669"/>
    <property type="project" value="InterPro"/>
</dbReference>
<dbReference type="PANTHER" id="PTHR21363">
    <property type="entry name" value="PREPHENATE DEHYDROGENASE"/>
    <property type="match status" value="1"/>
</dbReference>
<keyword evidence="1" id="KW-0560">Oxidoreductase</keyword>